<comment type="caution">
    <text evidence="1">The sequence shown here is derived from an EMBL/GenBank/DDBJ whole genome shotgun (WGS) entry which is preliminary data.</text>
</comment>
<proteinExistence type="predicted"/>
<dbReference type="RefSeq" id="WP_161124418.1">
    <property type="nucleotide sequence ID" value="NZ_VYSB01000003.1"/>
</dbReference>
<dbReference type="Proteomes" id="UP000481947">
    <property type="component" value="Unassembled WGS sequence"/>
</dbReference>
<evidence type="ECO:0000313" key="2">
    <source>
        <dbReference type="Proteomes" id="UP000481947"/>
    </source>
</evidence>
<dbReference type="EMBL" id="VYSB01000003">
    <property type="protein sequence ID" value="MYZ51315.1"/>
    <property type="molecule type" value="Genomic_DNA"/>
</dbReference>
<protein>
    <submittedName>
        <fullName evidence="1">Uncharacterized protein</fullName>
    </submittedName>
</protein>
<sequence>MKVLDWPAPTADGGAWTADAPAGGLLAGWPLDPGSQGWEQAAGLVPWLDECIFDRGVFRRWNGPVQDLMPVQSELLLVPDLDFSNRNSATRSASKDLSNAIAARIVLSLAGIVKLKPDAGINNHCNSSRSCFS</sequence>
<organism evidence="1 2">
    <name type="scientific">Malikia spinosa</name>
    <dbReference type="NCBI Taxonomy" id="86180"/>
    <lineage>
        <taxon>Bacteria</taxon>
        <taxon>Pseudomonadati</taxon>
        <taxon>Pseudomonadota</taxon>
        <taxon>Betaproteobacteria</taxon>
        <taxon>Burkholderiales</taxon>
        <taxon>Comamonadaceae</taxon>
        <taxon>Malikia</taxon>
    </lineage>
</organism>
<gene>
    <name evidence="1" type="ORF">F5985_03995</name>
</gene>
<reference evidence="1 2" key="1">
    <citation type="submission" date="2019-09" db="EMBL/GenBank/DDBJ databases">
        <title>Identification of Malikia spinosa a prominent benzene-, toluene-, and ethylbenzene-degrading bacterium: enrichment, isolation and whole genome sequencing.</title>
        <authorList>
            <person name="Tancsics A."/>
            <person name="Revesz F."/>
            <person name="Kriszt B."/>
        </authorList>
    </citation>
    <scope>NUCLEOTIDE SEQUENCE [LARGE SCALE GENOMIC DNA]</scope>
    <source>
        <strain evidence="1 2">AB6</strain>
    </source>
</reference>
<dbReference type="AlphaFoldDB" id="A0A7C9J1Q5"/>
<evidence type="ECO:0000313" key="1">
    <source>
        <dbReference type="EMBL" id="MYZ51315.1"/>
    </source>
</evidence>
<accession>A0A7C9J1Q5</accession>
<name>A0A7C9J1Q5_9BURK</name>